<evidence type="ECO:0000313" key="3">
    <source>
        <dbReference type="EMBL" id="OUT06879.1"/>
    </source>
</evidence>
<evidence type="ECO:0000313" key="4">
    <source>
        <dbReference type="EMBL" id="OUT08957.1"/>
    </source>
</evidence>
<keyword evidence="2" id="KW-0812">Transmembrane</keyword>
<feature type="coiled-coil region" evidence="1">
    <location>
        <begin position="153"/>
        <end position="180"/>
    </location>
</feature>
<dbReference type="EMBL" id="NDYN01000001">
    <property type="protein sequence ID" value="OUT08957.1"/>
    <property type="molecule type" value="Genomic_DNA"/>
</dbReference>
<keyword evidence="1" id="KW-0175">Coiled coil</keyword>
<dbReference type="AlphaFoldDB" id="A0A1Y5MEB6"/>
<sequence length="205" mass="23060">MKKSAALVIGILSGFLFSVVGITLGNILVATSRGDTDKSVAGAAPLVVTILVVGIGWVIGKAVYTKMLTRMNGVSAAFKDRLSQDVFKDIREVFKDRMSLWFNVEGEQYIDWLNKKIFLTEEYRSREMFSEVYLSKKIDGTLSKEQYKKDCEAVATELMFNLLNNKLEELKSEENLSEEDSYLYKALVNIIEVEGLSSKKVNSRS</sequence>
<dbReference type="RefSeq" id="WP_087582454.1">
    <property type="nucleotide sequence ID" value="NZ_NDYN01000001.1"/>
</dbReference>
<keyword evidence="2" id="KW-1133">Transmembrane helix</keyword>
<name>A0A1Y5MEB6_9BACT</name>
<comment type="caution">
    <text evidence="3">The sequence shown here is derived from an EMBL/GenBank/DDBJ whole genome shotgun (WGS) entry which is preliminary data.</text>
</comment>
<organism evidence="3 5">
    <name type="scientific">Campylobacter concisus</name>
    <dbReference type="NCBI Taxonomy" id="199"/>
    <lineage>
        <taxon>Bacteria</taxon>
        <taxon>Pseudomonadati</taxon>
        <taxon>Campylobacterota</taxon>
        <taxon>Epsilonproteobacteria</taxon>
        <taxon>Campylobacterales</taxon>
        <taxon>Campylobacteraceae</taxon>
        <taxon>Campylobacter</taxon>
    </lineage>
</organism>
<protein>
    <submittedName>
        <fullName evidence="3">Uncharacterized protein</fullName>
    </submittedName>
</protein>
<reference evidence="3 5" key="1">
    <citation type="submission" date="2017-04" db="EMBL/GenBank/DDBJ databases">
        <title>Complete genome of Campylobacter concisus ATCC 33237T and draft genomes for an additional eight well characterized C. concisus strains.</title>
        <authorList>
            <person name="Cornelius A.J."/>
            <person name="Miller W.G."/>
            <person name="Lastovica A.J."/>
            <person name="On S.L."/>
            <person name="French N.P."/>
            <person name="Vandenberg O."/>
            <person name="Biggs P.J."/>
        </authorList>
    </citation>
    <scope>NUCLEOTIDE SEQUENCE [LARGE SCALE GENOMIC DNA]</scope>
    <source>
        <strain evidence="3 5">CCUG 19995</strain>
    </source>
</reference>
<dbReference type="Proteomes" id="UP000196317">
    <property type="component" value="Unassembled WGS sequence"/>
</dbReference>
<dbReference type="EMBL" id="NDYN01000010">
    <property type="protein sequence ID" value="OUT06879.1"/>
    <property type="molecule type" value="Genomic_DNA"/>
</dbReference>
<gene>
    <name evidence="4" type="ORF">B9N65_01050</name>
    <name evidence="3" type="ORF">B9N65_09875</name>
</gene>
<evidence type="ECO:0000256" key="1">
    <source>
        <dbReference type="SAM" id="Coils"/>
    </source>
</evidence>
<evidence type="ECO:0000256" key="2">
    <source>
        <dbReference type="SAM" id="Phobius"/>
    </source>
</evidence>
<feature type="transmembrane region" description="Helical" evidence="2">
    <location>
        <begin position="40"/>
        <end position="60"/>
    </location>
</feature>
<keyword evidence="2" id="KW-0472">Membrane</keyword>
<proteinExistence type="predicted"/>
<accession>A0A1Y5MEB6</accession>
<evidence type="ECO:0000313" key="5">
    <source>
        <dbReference type="Proteomes" id="UP000196317"/>
    </source>
</evidence>
<feature type="transmembrane region" description="Helical" evidence="2">
    <location>
        <begin position="7"/>
        <end position="28"/>
    </location>
</feature>